<dbReference type="SMART" id="SM01118">
    <property type="entry name" value="CYTH"/>
    <property type="match status" value="1"/>
</dbReference>
<dbReference type="EMBL" id="BAAATZ010000001">
    <property type="protein sequence ID" value="GAA2718027.1"/>
    <property type="molecule type" value="Genomic_DNA"/>
</dbReference>
<dbReference type="PROSITE" id="PS51708">
    <property type="entry name" value="CHAD"/>
    <property type="match status" value="1"/>
</dbReference>
<dbReference type="SMART" id="SM00880">
    <property type="entry name" value="CHAD"/>
    <property type="match status" value="1"/>
</dbReference>
<dbReference type="Proteomes" id="UP001501842">
    <property type="component" value="Unassembled WGS sequence"/>
</dbReference>
<evidence type="ECO:0000259" key="2">
    <source>
        <dbReference type="PROSITE" id="PS51708"/>
    </source>
</evidence>
<dbReference type="PANTHER" id="PTHR39339">
    <property type="entry name" value="SLR1444 PROTEIN"/>
    <property type="match status" value="1"/>
</dbReference>
<dbReference type="CDD" id="cd07374">
    <property type="entry name" value="CYTH-like_Pase"/>
    <property type="match status" value="1"/>
</dbReference>
<dbReference type="PROSITE" id="PS51707">
    <property type="entry name" value="CYTH"/>
    <property type="match status" value="1"/>
</dbReference>
<dbReference type="InterPro" id="IPR023577">
    <property type="entry name" value="CYTH_domain"/>
</dbReference>
<name>A0ABN3TTS7_9ACTN</name>
<dbReference type="InterPro" id="IPR038186">
    <property type="entry name" value="CHAD_dom_sf"/>
</dbReference>
<feature type="domain" description="CYTH" evidence="1">
    <location>
        <begin position="4"/>
        <end position="192"/>
    </location>
</feature>
<dbReference type="Gene3D" id="2.40.320.10">
    <property type="entry name" value="Hypothetical Protein Pfu-838710-001"/>
    <property type="match status" value="1"/>
</dbReference>
<accession>A0ABN3TTS7</accession>
<dbReference type="InterPro" id="IPR033469">
    <property type="entry name" value="CYTH-like_dom_sf"/>
</dbReference>
<keyword evidence="4" id="KW-1185">Reference proteome</keyword>
<dbReference type="RefSeq" id="WP_344447943.1">
    <property type="nucleotide sequence ID" value="NZ_BAAATZ010000001.1"/>
</dbReference>
<dbReference type="InterPro" id="IPR007899">
    <property type="entry name" value="CHAD_dom"/>
</dbReference>
<protein>
    <submittedName>
        <fullName evidence="3">CYTH and CHAD domain-containing protein</fullName>
    </submittedName>
</protein>
<evidence type="ECO:0000259" key="1">
    <source>
        <dbReference type="PROSITE" id="PS51707"/>
    </source>
</evidence>
<evidence type="ECO:0000313" key="3">
    <source>
        <dbReference type="EMBL" id="GAA2718027.1"/>
    </source>
</evidence>
<gene>
    <name evidence="3" type="ORF">GCM10010439_00200</name>
</gene>
<proteinExistence type="predicted"/>
<comment type="caution">
    <text evidence="3">The sequence shown here is derived from an EMBL/GenBank/DDBJ whole genome shotgun (WGS) entry which is preliminary data.</text>
</comment>
<dbReference type="PANTHER" id="PTHR39339:SF1">
    <property type="entry name" value="CHAD DOMAIN-CONTAINING PROTEIN"/>
    <property type="match status" value="1"/>
</dbReference>
<sequence length="490" mass="53727">MTEHLEVELKFDADTGFVLPDLSGLAEVGEPVTYELEAVYHDTEDLRLAARKVTLRRRTGGTDAGWHLKVPAGPDSKHERQAPLSDELPAELARLLPAYVRGREVGPVAVLSTVRTVRKLRSPSGEVLAELADDLVTGTITGTPGSSSWREVEVELVSGDPRLLKKVGARLRKAGAERAAGSSKLGRLLGPRVPVPPSLDGSRAGDALLRHIAAQMDQILAYDPRVRLEVFDSVHKMRVAVRRLRSVLASGRPLLDRAVTDPLQSELRWLAGVLGEVRDAEVLHERFSGRLASLPEVCRQNPPWLRQIKKRERKGYTSIRKELSGERYFALLDALDRLLAAPPFTARAHGEAEKELRKLVRRSWRRLERAHDAIGESESAEGAAAADAARHETRKAAKRVRYTADAACEVLGGDAKAVSKAAKDLQEVLGRFQDGVIAQEQLRAVEPASVEEAFGLGALYGLEHCEAERARDEVEAAWADARSRAVPRLG</sequence>
<organism evidence="3 4">
    <name type="scientific">Actinocorallia aurantiaca</name>
    <dbReference type="NCBI Taxonomy" id="46204"/>
    <lineage>
        <taxon>Bacteria</taxon>
        <taxon>Bacillati</taxon>
        <taxon>Actinomycetota</taxon>
        <taxon>Actinomycetes</taxon>
        <taxon>Streptosporangiales</taxon>
        <taxon>Thermomonosporaceae</taxon>
        <taxon>Actinocorallia</taxon>
    </lineage>
</organism>
<reference evidence="3 4" key="1">
    <citation type="journal article" date="2019" name="Int. J. Syst. Evol. Microbiol.">
        <title>The Global Catalogue of Microorganisms (GCM) 10K type strain sequencing project: providing services to taxonomists for standard genome sequencing and annotation.</title>
        <authorList>
            <consortium name="The Broad Institute Genomics Platform"/>
            <consortium name="The Broad Institute Genome Sequencing Center for Infectious Disease"/>
            <person name="Wu L."/>
            <person name="Ma J."/>
        </authorList>
    </citation>
    <scope>NUCLEOTIDE SEQUENCE [LARGE SCALE GENOMIC DNA]</scope>
    <source>
        <strain evidence="3 4">JCM 8201</strain>
    </source>
</reference>
<feature type="domain" description="CHAD" evidence="2">
    <location>
        <begin position="201"/>
        <end position="483"/>
    </location>
</feature>
<dbReference type="Pfam" id="PF05235">
    <property type="entry name" value="CHAD"/>
    <property type="match status" value="1"/>
</dbReference>
<dbReference type="Gene3D" id="1.40.20.10">
    <property type="entry name" value="CHAD domain"/>
    <property type="match status" value="1"/>
</dbReference>
<evidence type="ECO:0000313" key="4">
    <source>
        <dbReference type="Proteomes" id="UP001501842"/>
    </source>
</evidence>
<dbReference type="SUPFAM" id="SSF55154">
    <property type="entry name" value="CYTH-like phosphatases"/>
    <property type="match status" value="1"/>
</dbReference>
<dbReference type="Pfam" id="PF01928">
    <property type="entry name" value="CYTH"/>
    <property type="match status" value="1"/>
</dbReference>